<name>A0AAQ3NX24_VIGMU</name>
<evidence type="ECO:0000313" key="2">
    <source>
        <dbReference type="EMBL" id="WVZ16387.1"/>
    </source>
</evidence>
<gene>
    <name evidence="2" type="ORF">V8G54_009369</name>
</gene>
<organism evidence="2 3">
    <name type="scientific">Vigna mungo</name>
    <name type="common">Black gram</name>
    <name type="synonym">Phaseolus mungo</name>
    <dbReference type="NCBI Taxonomy" id="3915"/>
    <lineage>
        <taxon>Eukaryota</taxon>
        <taxon>Viridiplantae</taxon>
        <taxon>Streptophyta</taxon>
        <taxon>Embryophyta</taxon>
        <taxon>Tracheophyta</taxon>
        <taxon>Spermatophyta</taxon>
        <taxon>Magnoliopsida</taxon>
        <taxon>eudicotyledons</taxon>
        <taxon>Gunneridae</taxon>
        <taxon>Pentapetalae</taxon>
        <taxon>rosids</taxon>
        <taxon>fabids</taxon>
        <taxon>Fabales</taxon>
        <taxon>Fabaceae</taxon>
        <taxon>Papilionoideae</taxon>
        <taxon>50 kb inversion clade</taxon>
        <taxon>NPAAA clade</taxon>
        <taxon>indigoferoid/millettioid clade</taxon>
        <taxon>Phaseoleae</taxon>
        <taxon>Vigna</taxon>
    </lineage>
</organism>
<dbReference type="EMBL" id="CP144698">
    <property type="protein sequence ID" value="WVZ16387.1"/>
    <property type="molecule type" value="Genomic_DNA"/>
</dbReference>
<keyword evidence="3" id="KW-1185">Reference proteome</keyword>
<evidence type="ECO:0000256" key="1">
    <source>
        <dbReference type="SAM" id="MobiDB-lite"/>
    </source>
</evidence>
<feature type="region of interest" description="Disordered" evidence="1">
    <location>
        <begin position="115"/>
        <end position="149"/>
    </location>
</feature>
<feature type="compositionally biased region" description="Basic and acidic residues" evidence="1">
    <location>
        <begin position="215"/>
        <end position="224"/>
    </location>
</feature>
<dbReference type="Proteomes" id="UP001374535">
    <property type="component" value="Chromosome 3"/>
</dbReference>
<reference evidence="2 3" key="1">
    <citation type="journal article" date="2023" name="Life. Sci Alliance">
        <title>Evolutionary insights into 3D genome organization and epigenetic landscape of Vigna mungo.</title>
        <authorList>
            <person name="Junaid A."/>
            <person name="Singh B."/>
            <person name="Bhatia S."/>
        </authorList>
    </citation>
    <scope>NUCLEOTIDE SEQUENCE [LARGE SCALE GENOMIC DNA]</scope>
    <source>
        <strain evidence="2">Urdbean</strain>
    </source>
</reference>
<sequence>MAGEEKRGRFFASILNQGKKPLAAIHQRPPPSHTTIIKDSQLRRSLATGRYRILLPPLCHLNPHLLRRRKASTIPPPRERPLRRRKKKTLLATLEPGRRKKRKRGRREWHYLLLHRKPEKKGERRGSTHAMKDPRSPPRATIEGQNTPKSHFHSATILAAMRPLSLLESQNILAPQTGWSARRKRGEAGCSAGSDRRCKRHGQGAAPGRLLVEGTHGRIEHTPE</sequence>
<feature type="region of interest" description="Disordered" evidence="1">
    <location>
        <begin position="178"/>
        <end position="224"/>
    </location>
</feature>
<dbReference type="AlphaFoldDB" id="A0AAQ3NX24"/>
<protein>
    <submittedName>
        <fullName evidence="2">Uncharacterized protein</fullName>
    </submittedName>
</protein>
<feature type="compositionally biased region" description="Basic and acidic residues" evidence="1">
    <location>
        <begin position="120"/>
        <end position="136"/>
    </location>
</feature>
<proteinExistence type="predicted"/>
<accession>A0AAQ3NX24</accession>
<evidence type="ECO:0000313" key="3">
    <source>
        <dbReference type="Proteomes" id="UP001374535"/>
    </source>
</evidence>